<evidence type="ECO:0008006" key="2">
    <source>
        <dbReference type="Google" id="ProtNLM"/>
    </source>
</evidence>
<evidence type="ECO:0000313" key="1">
    <source>
        <dbReference type="EMBL" id="SVE30803.1"/>
    </source>
</evidence>
<dbReference type="AlphaFoldDB" id="A0A383CFF9"/>
<gene>
    <name evidence="1" type="ORF">METZ01_LOCUS483657</name>
</gene>
<organism evidence="1">
    <name type="scientific">marine metagenome</name>
    <dbReference type="NCBI Taxonomy" id="408172"/>
    <lineage>
        <taxon>unclassified sequences</taxon>
        <taxon>metagenomes</taxon>
        <taxon>ecological metagenomes</taxon>
    </lineage>
</organism>
<name>A0A383CFF9_9ZZZZ</name>
<sequence length="99" mass="11061">MEIDEIRKLIDLMEERHLTELELKDRAGEIRLVRAGQALQVGVPQINELPVSQVPRMSENTAQVEEATTSEINPEMTITSPMVGTFYTAPNPDAPPFLT</sequence>
<dbReference type="EMBL" id="UINC01208321">
    <property type="protein sequence ID" value="SVE30803.1"/>
    <property type="molecule type" value="Genomic_DNA"/>
</dbReference>
<reference evidence="1" key="1">
    <citation type="submission" date="2018-05" db="EMBL/GenBank/DDBJ databases">
        <authorList>
            <person name="Lanie J.A."/>
            <person name="Ng W.-L."/>
            <person name="Kazmierczak K.M."/>
            <person name="Andrzejewski T.M."/>
            <person name="Davidsen T.M."/>
            <person name="Wayne K.J."/>
            <person name="Tettelin H."/>
            <person name="Glass J.I."/>
            <person name="Rusch D."/>
            <person name="Podicherti R."/>
            <person name="Tsui H.-C.T."/>
            <person name="Winkler M.E."/>
        </authorList>
    </citation>
    <scope>NUCLEOTIDE SEQUENCE</scope>
</reference>
<protein>
    <recommendedName>
        <fullName evidence="2">Lipoyl-binding domain-containing protein</fullName>
    </recommendedName>
</protein>
<feature type="non-terminal residue" evidence="1">
    <location>
        <position position="99"/>
    </location>
</feature>
<proteinExistence type="predicted"/>
<accession>A0A383CFF9</accession>